<keyword evidence="4" id="KW-1185">Reference proteome</keyword>
<protein>
    <recommendedName>
        <fullName evidence="5">UDP-glycosyltransferase 83A1</fullName>
    </recommendedName>
</protein>
<evidence type="ECO:0000313" key="3">
    <source>
        <dbReference type="EMBL" id="KAK9924945.1"/>
    </source>
</evidence>
<reference evidence="3 4" key="1">
    <citation type="journal article" date="2023" name="G3 (Bethesda)">
        <title>A chromosome-length genome assembly and annotation of blackberry (Rubus argutus, cv. 'Hillquist').</title>
        <authorList>
            <person name="Bruna T."/>
            <person name="Aryal R."/>
            <person name="Dudchenko O."/>
            <person name="Sargent D.J."/>
            <person name="Mead D."/>
            <person name="Buti M."/>
            <person name="Cavallini A."/>
            <person name="Hytonen T."/>
            <person name="Andres J."/>
            <person name="Pham M."/>
            <person name="Weisz D."/>
            <person name="Mascagni F."/>
            <person name="Usai G."/>
            <person name="Natali L."/>
            <person name="Bassil N."/>
            <person name="Fernandez G.E."/>
            <person name="Lomsadze A."/>
            <person name="Armour M."/>
            <person name="Olukolu B."/>
            <person name="Poorten T."/>
            <person name="Britton C."/>
            <person name="Davik J."/>
            <person name="Ashrafi H."/>
            <person name="Aiden E.L."/>
            <person name="Borodovsky M."/>
            <person name="Worthington M."/>
        </authorList>
    </citation>
    <scope>NUCLEOTIDE SEQUENCE [LARGE SCALE GENOMIC DNA]</scope>
    <source>
        <strain evidence="3">PI 553951</strain>
    </source>
</reference>
<evidence type="ECO:0008006" key="5">
    <source>
        <dbReference type="Google" id="ProtNLM"/>
    </source>
</evidence>
<dbReference type="GO" id="GO:0080044">
    <property type="term" value="F:quercetin 7-O-glucosyltransferase activity"/>
    <property type="evidence" value="ECO:0007669"/>
    <property type="project" value="TreeGrafter"/>
</dbReference>
<accession>A0AAW1WNS3</accession>
<organism evidence="3 4">
    <name type="scientific">Rubus argutus</name>
    <name type="common">Southern blackberry</name>
    <dbReference type="NCBI Taxonomy" id="59490"/>
    <lineage>
        <taxon>Eukaryota</taxon>
        <taxon>Viridiplantae</taxon>
        <taxon>Streptophyta</taxon>
        <taxon>Embryophyta</taxon>
        <taxon>Tracheophyta</taxon>
        <taxon>Spermatophyta</taxon>
        <taxon>Magnoliopsida</taxon>
        <taxon>eudicotyledons</taxon>
        <taxon>Gunneridae</taxon>
        <taxon>Pentapetalae</taxon>
        <taxon>rosids</taxon>
        <taxon>fabids</taxon>
        <taxon>Rosales</taxon>
        <taxon>Rosaceae</taxon>
        <taxon>Rosoideae</taxon>
        <taxon>Rosoideae incertae sedis</taxon>
        <taxon>Rubus</taxon>
    </lineage>
</organism>
<dbReference type="FunFam" id="3.40.50.2000:FF:000133">
    <property type="entry name" value="UDP-glycosyltransferase 83A1"/>
    <property type="match status" value="1"/>
</dbReference>
<dbReference type="Pfam" id="PF00201">
    <property type="entry name" value="UDPGT"/>
    <property type="match status" value="1"/>
</dbReference>
<dbReference type="EMBL" id="JBEDUW010000006">
    <property type="protein sequence ID" value="KAK9924945.1"/>
    <property type="molecule type" value="Genomic_DNA"/>
</dbReference>
<gene>
    <name evidence="3" type="ORF">M0R45_033286</name>
</gene>
<dbReference type="Gene3D" id="3.40.50.2000">
    <property type="entry name" value="Glycogen Phosphorylase B"/>
    <property type="match status" value="2"/>
</dbReference>
<evidence type="ECO:0000256" key="2">
    <source>
        <dbReference type="ARBA" id="ARBA00022679"/>
    </source>
</evidence>
<keyword evidence="2" id="KW-0808">Transferase</keyword>
<name>A0AAW1WNS3_RUBAR</name>
<sequence length="455" mass="51040">MSKPHIIAIPYPAQGHVIPLMELSQCLVNHGFKVTFVNTDFNHKRVMNALADETPLRDDQIRLVSIPDGLEPWEDRNELGQLCEAIFRVMPGKLEELIEKIKEEEGDKVTCIIADESNGWALQVAEKMQIKKVAFWPASAALLALEFCIPKLIHQGIIDDDGTPLKSQMIDLAQNMPTMKTEDLTWLCIGDITTQKIVFQVMLSSNKTVKLADWVVCNSAFDLEPAAFTLAPEILPIGPLLASSRLGHSAGSFWAEDSTCLEWLDQQPPSSVIYVAFGSFTVFDQTQFQELALALELSNRPFLWVVRPDINDNTCHPYPDGYQDRVGSKGLMVGWAPQQKVLAHPSIACFLSHCGWNSTLEGLSNGVPFLCWPYFADQFLNESYICDVWKVGLKFDKNESGIIPRGEIKNKVEQLLGNENFRAKASKLKEMAMTTVKEGGQSNEIFKNFIEWMKS</sequence>
<comment type="similarity">
    <text evidence="1">Belongs to the UDP-glycosyltransferase family.</text>
</comment>
<dbReference type="InterPro" id="IPR002213">
    <property type="entry name" value="UDP_glucos_trans"/>
</dbReference>
<dbReference type="CDD" id="cd03784">
    <property type="entry name" value="GT1_Gtf-like"/>
    <property type="match status" value="1"/>
</dbReference>
<dbReference type="PANTHER" id="PTHR11926:SF1412">
    <property type="entry name" value="UDP-GLYCOSYLTRANSFERASE 83A1-LIKE"/>
    <property type="match status" value="1"/>
</dbReference>
<dbReference type="PANTHER" id="PTHR11926">
    <property type="entry name" value="GLUCOSYL/GLUCURONOSYL TRANSFERASES"/>
    <property type="match status" value="1"/>
</dbReference>
<dbReference type="GO" id="GO:0080043">
    <property type="term" value="F:quercetin 3-O-glucosyltransferase activity"/>
    <property type="evidence" value="ECO:0007669"/>
    <property type="project" value="TreeGrafter"/>
</dbReference>
<dbReference type="SUPFAM" id="SSF53756">
    <property type="entry name" value="UDP-Glycosyltransferase/glycogen phosphorylase"/>
    <property type="match status" value="1"/>
</dbReference>
<dbReference type="Proteomes" id="UP001457282">
    <property type="component" value="Unassembled WGS sequence"/>
</dbReference>
<dbReference type="FunFam" id="3.40.50.2000:FF:000061">
    <property type="entry name" value="UDP-glycosyltransferase 83A1"/>
    <property type="match status" value="1"/>
</dbReference>
<evidence type="ECO:0000256" key="1">
    <source>
        <dbReference type="ARBA" id="ARBA00009995"/>
    </source>
</evidence>
<dbReference type="AlphaFoldDB" id="A0AAW1WNS3"/>
<comment type="caution">
    <text evidence="3">The sequence shown here is derived from an EMBL/GenBank/DDBJ whole genome shotgun (WGS) entry which is preliminary data.</text>
</comment>
<proteinExistence type="inferred from homology"/>
<evidence type="ECO:0000313" key="4">
    <source>
        <dbReference type="Proteomes" id="UP001457282"/>
    </source>
</evidence>